<evidence type="ECO:0000256" key="1">
    <source>
        <dbReference type="SAM" id="Phobius"/>
    </source>
</evidence>
<feature type="transmembrane region" description="Helical" evidence="1">
    <location>
        <begin position="205"/>
        <end position="227"/>
    </location>
</feature>
<gene>
    <name evidence="2" type="ORF">CDSM653_01725</name>
</gene>
<name>A0A0F5PN39_9THEO</name>
<feature type="transmembrane region" description="Helical" evidence="1">
    <location>
        <begin position="173"/>
        <end position="198"/>
    </location>
</feature>
<accession>A0A0F5PN39</accession>
<keyword evidence="1" id="KW-0812">Transmembrane</keyword>
<comment type="caution">
    <text evidence="2">The sequence shown here is derived from an EMBL/GenBank/DDBJ whole genome shotgun (WGS) entry which is preliminary data.</text>
</comment>
<feature type="transmembrane region" description="Helical" evidence="1">
    <location>
        <begin position="297"/>
        <end position="320"/>
    </location>
</feature>
<evidence type="ECO:0000313" key="3">
    <source>
        <dbReference type="Proteomes" id="UP000010146"/>
    </source>
</evidence>
<reference evidence="2 3" key="2">
    <citation type="journal article" date="2015" name="BMC Genomics">
        <title>Analysis of three genomes within the thermophilic bacterial species Caldanaerobacter subterraneus with a focus on carbon monoxide dehydrogenase evolution and hydrolase diversity.</title>
        <authorList>
            <person name="Sant'Anna F.H."/>
            <person name="Lebedinsky A.V."/>
            <person name="Sokolova T.G."/>
            <person name="Robb F.T."/>
            <person name="Gonzalez J.M."/>
        </authorList>
    </citation>
    <scope>NUCLEOTIDE SEQUENCE [LARGE SCALE GENOMIC DNA]</scope>
    <source>
        <strain evidence="2 3">DSM 12653</strain>
    </source>
</reference>
<dbReference type="GO" id="GO:0140359">
    <property type="term" value="F:ABC-type transporter activity"/>
    <property type="evidence" value="ECO:0007669"/>
    <property type="project" value="InterPro"/>
</dbReference>
<feature type="transmembrane region" description="Helical" evidence="1">
    <location>
        <begin position="85"/>
        <end position="105"/>
    </location>
</feature>
<dbReference type="Proteomes" id="UP000010146">
    <property type="component" value="Unassembled WGS sequence"/>
</dbReference>
<sequence length="326" mass="36531">MIFTIAILRGCNKMRHSLRVLIKKEIADHIHSWRFNILLALIFLTALASIYTAGMAIRDAVSKADTPLGDLYLFLKVFTVSDGRLPSFITFVGFLAPLLGIGMAFDAINGEINRRTLVRLIAQPIYRDDVILSKWIAALLVITVFFLALGFFVMGLAILFFGIPPTFEEVMRIIVFLLATALYVGVWLSLGILFSIYFRQPATSLLASIAVWLFFALFYDMIVNILVPIDTEGPAQIVFRQMQIHQYLLRISPTTLYQEVVTTLLSPNVRSLGPLTVAQVVGAIPTPLSFDQSLLLIWPQIAGLVALSVFLFAISFTLFMRQDIRH</sequence>
<proteinExistence type="predicted"/>
<dbReference type="EMBL" id="ABXP02000101">
    <property type="protein sequence ID" value="KKC29274.1"/>
    <property type="molecule type" value="Genomic_DNA"/>
</dbReference>
<feature type="transmembrane region" description="Helical" evidence="1">
    <location>
        <begin position="135"/>
        <end position="161"/>
    </location>
</feature>
<dbReference type="AlphaFoldDB" id="A0A0F5PN39"/>
<dbReference type="PANTHER" id="PTHR43471:SF14">
    <property type="entry name" value="ABC-2 TYPE TRANSPORT SYSTEM PERMEASE PROTEIN"/>
    <property type="match status" value="1"/>
</dbReference>
<reference evidence="2 3" key="1">
    <citation type="submission" date="2008-07" db="EMBL/GenBank/DDBJ databases">
        <authorList>
            <person name="Gonzalez J."/>
            <person name="Sokolova T."/>
            <person name="Ferriera S."/>
            <person name="Johnson J."/>
            <person name="Kravitz S."/>
            <person name="Beeson K."/>
            <person name="Sutton G."/>
            <person name="Rogers Y.-H."/>
            <person name="Friedman R."/>
            <person name="Frazier M."/>
            <person name="Venter J.C."/>
        </authorList>
    </citation>
    <scope>NUCLEOTIDE SEQUENCE [LARGE SCALE GENOMIC DNA]</scope>
    <source>
        <strain evidence="2 3">DSM 12653</strain>
    </source>
</reference>
<organism evidence="2 3">
    <name type="scientific">Caldanaerobacter subterraneus subsp. pacificus DSM 12653</name>
    <dbReference type="NCBI Taxonomy" id="391606"/>
    <lineage>
        <taxon>Bacteria</taxon>
        <taxon>Bacillati</taxon>
        <taxon>Bacillota</taxon>
        <taxon>Clostridia</taxon>
        <taxon>Thermoanaerobacterales</taxon>
        <taxon>Thermoanaerobacteraceae</taxon>
        <taxon>Caldanaerobacter</taxon>
    </lineage>
</organism>
<evidence type="ECO:0000313" key="2">
    <source>
        <dbReference type="EMBL" id="KKC29274.1"/>
    </source>
</evidence>
<keyword evidence="1" id="KW-0472">Membrane</keyword>
<keyword evidence="1" id="KW-1133">Transmembrane helix</keyword>
<dbReference type="Pfam" id="PF12679">
    <property type="entry name" value="ABC2_membrane_2"/>
    <property type="match status" value="1"/>
</dbReference>
<reference evidence="3" key="3">
    <citation type="submission" date="2015-02" db="EMBL/GenBank/DDBJ databases">
        <title>Genome analysis of three genomes within the thermophilic hydrogenogenic bacterial species Caldanaerobacter subterraneus.</title>
        <authorList>
            <person name="Sant'Anna F.H."/>
            <person name="Lebedinsky A."/>
            <person name="Sokolova T."/>
            <person name="Robb F.T."/>
            <person name="Gonzalez J.M."/>
        </authorList>
    </citation>
    <scope>NUCLEOTIDE SEQUENCE [LARGE SCALE GENOMIC DNA]</scope>
    <source>
        <strain evidence="3">DSM 12653</strain>
    </source>
</reference>
<dbReference type="GO" id="GO:0005886">
    <property type="term" value="C:plasma membrane"/>
    <property type="evidence" value="ECO:0007669"/>
    <property type="project" value="UniProtKB-SubCell"/>
</dbReference>
<protein>
    <submittedName>
        <fullName evidence="2">ABC-type transport system involved in multi-copper enzyme maturation, permease component</fullName>
    </submittedName>
</protein>
<dbReference type="PANTHER" id="PTHR43471">
    <property type="entry name" value="ABC TRANSPORTER PERMEASE"/>
    <property type="match status" value="1"/>
</dbReference>
<feature type="transmembrane region" description="Helical" evidence="1">
    <location>
        <begin position="33"/>
        <end position="57"/>
    </location>
</feature>